<evidence type="ECO:0000259" key="6">
    <source>
        <dbReference type="Pfam" id="PF17048"/>
    </source>
</evidence>
<dbReference type="InterPro" id="IPR006823">
    <property type="entry name" value="Ceramidase_alk"/>
</dbReference>
<comment type="similarity">
    <text evidence="1 4">Belongs to the neutral ceramidase family.</text>
</comment>
<dbReference type="PANTHER" id="PTHR12670:SF1">
    <property type="entry name" value="NEUTRAL CERAMIDASE"/>
    <property type="match status" value="1"/>
</dbReference>
<evidence type="ECO:0000256" key="3">
    <source>
        <dbReference type="PIRSR" id="PIRSR606823-2"/>
    </source>
</evidence>
<dbReference type="GO" id="GO:0005576">
    <property type="term" value="C:extracellular region"/>
    <property type="evidence" value="ECO:0007669"/>
    <property type="project" value="TreeGrafter"/>
</dbReference>
<keyword evidence="3" id="KW-0479">Metal-binding</keyword>
<proteinExistence type="inferred from homology"/>
<feature type="domain" description="Neutral/alkaline non-lysosomal ceramidase C-terminal" evidence="6">
    <location>
        <begin position="196"/>
        <end position="356"/>
    </location>
</feature>
<evidence type="ECO:0000259" key="5">
    <source>
        <dbReference type="Pfam" id="PF04734"/>
    </source>
</evidence>
<sequence>QAQEEVLGELDSRFRFVDFTRLPIRPEFTDGQPRQLCTAAIGTSLAAGSTEDGPGPLGLEEGNNPFLSALGGLLTGVPPQELVQCQAEKTILADTGNKKPYPWTPTVLPIQMFRIGQLELLGAPAEFTVMAGVRIRRAVQAASEAAGIRHVVFNGYANAYASYVTTREEYAAQEYEGGSTLYGPWTQAAYQQLFVDMAVALRERLPVETSAIAPDLSCCQMNFQTGVVADDPYIGKSFGDVLQQPRESYRIGDKVTVAFVTGHPKNDLRTEKTFLEVVNIGKDGKQTPVTVATDNDWDTQYRWERVGISASKATISWSIPPGTEPGHYYIRHYGNAKNFWTQKISEIGGSTRSFEVLGTTP</sequence>
<reference evidence="7 8" key="1">
    <citation type="submission" date="2018-07" db="EMBL/GenBank/DDBJ databases">
        <title>Mechanisms of high-level aminoglycoside resistance among Gram-negative pathogens in Brazil.</title>
        <authorList>
            <person name="Ballaben A.S."/>
            <person name="Darini A.L.C."/>
            <person name="Doi Y."/>
        </authorList>
    </citation>
    <scope>NUCLEOTIDE SEQUENCE [LARGE SCALE GENOMIC DNA]</scope>
    <source>
        <strain evidence="7 8">B2-305</strain>
    </source>
</reference>
<keyword evidence="7" id="KW-0966">Cell projection</keyword>
<keyword evidence="2 4" id="KW-0378">Hydrolase</keyword>
<feature type="binding site" evidence="3">
    <location>
        <position position="126"/>
    </location>
    <ligand>
        <name>Zn(2+)</name>
        <dbReference type="ChEBI" id="CHEBI:29105"/>
    </ligand>
</feature>
<dbReference type="GO" id="GO:0046512">
    <property type="term" value="P:sphingosine biosynthetic process"/>
    <property type="evidence" value="ECO:0007669"/>
    <property type="project" value="TreeGrafter"/>
</dbReference>
<dbReference type="AlphaFoldDB" id="A0A367M3W5"/>
<feature type="non-terminal residue" evidence="7">
    <location>
        <position position="1"/>
    </location>
</feature>
<dbReference type="GO" id="GO:0046514">
    <property type="term" value="P:ceramide catabolic process"/>
    <property type="evidence" value="ECO:0007669"/>
    <property type="project" value="InterPro"/>
</dbReference>
<organism evidence="7 8">
    <name type="scientific">Pseudomonas aeruginosa</name>
    <dbReference type="NCBI Taxonomy" id="287"/>
    <lineage>
        <taxon>Bacteria</taxon>
        <taxon>Pseudomonadati</taxon>
        <taxon>Pseudomonadota</taxon>
        <taxon>Gammaproteobacteria</taxon>
        <taxon>Pseudomonadales</taxon>
        <taxon>Pseudomonadaceae</taxon>
        <taxon>Pseudomonas</taxon>
    </lineage>
</organism>
<evidence type="ECO:0000256" key="2">
    <source>
        <dbReference type="ARBA" id="ARBA00022801"/>
    </source>
</evidence>
<dbReference type="PANTHER" id="PTHR12670">
    <property type="entry name" value="CERAMIDASE"/>
    <property type="match status" value="1"/>
</dbReference>
<keyword evidence="7" id="KW-0969">Cilium</keyword>
<protein>
    <recommendedName>
        <fullName evidence="4">Neutral ceramidase</fullName>
        <ecNumber evidence="4">3.5.1.23</ecNumber>
    </recommendedName>
</protein>
<dbReference type="Pfam" id="PF04734">
    <property type="entry name" value="Ceramidase_alk"/>
    <property type="match status" value="1"/>
</dbReference>
<comment type="cofactor">
    <cofactor evidence="3">
        <name>Zn(2+)</name>
        <dbReference type="ChEBI" id="CHEBI:29105"/>
    </cofactor>
    <text evidence="3">Binds 1 zinc ion per subunit.</text>
</comment>
<keyword evidence="4" id="KW-0746">Sphingolipid metabolism</keyword>
<gene>
    <name evidence="7" type="ORF">DT376_26655</name>
</gene>
<dbReference type="Pfam" id="PF17048">
    <property type="entry name" value="Ceramidse_alk_C"/>
    <property type="match status" value="1"/>
</dbReference>
<feature type="binding site" evidence="3">
    <location>
        <position position="163"/>
    </location>
    <ligand>
        <name>Zn(2+)</name>
        <dbReference type="ChEBI" id="CHEBI:29105"/>
    </ligand>
</feature>
<evidence type="ECO:0000256" key="1">
    <source>
        <dbReference type="ARBA" id="ARBA00009835"/>
    </source>
</evidence>
<name>A0A367M3W5_PSEAI</name>
<keyword evidence="4" id="KW-0443">Lipid metabolism</keyword>
<keyword evidence="7" id="KW-0282">Flagellum</keyword>
<comment type="caution">
    <text evidence="7">The sequence shown here is derived from an EMBL/GenBank/DDBJ whole genome shotgun (WGS) entry which is preliminary data.</text>
</comment>
<dbReference type="Proteomes" id="UP000253594">
    <property type="component" value="Unassembled WGS sequence"/>
</dbReference>
<dbReference type="GO" id="GO:0016020">
    <property type="term" value="C:membrane"/>
    <property type="evidence" value="ECO:0007669"/>
    <property type="project" value="GOC"/>
</dbReference>
<dbReference type="InterPro" id="IPR031329">
    <property type="entry name" value="NEUT/ALK_ceramidase_N"/>
</dbReference>
<evidence type="ECO:0000313" key="7">
    <source>
        <dbReference type="EMBL" id="RCI71891.1"/>
    </source>
</evidence>
<dbReference type="GO" id="GO:0042759">
    <property type="term" value="P:long-chain fatty acid biosynthetic process"/>
    <property type="evidence" value="ECO:0007669"/>
    <property type="project" value="TreeGrafter"/>
</dbReference>
<dbReference type="Gene3D" id="2.60.40.2300">
    <property type="entry name" value="Neutral/alkaline non-lysosomal ceramidase, C-terminal domain"/>
    <property type="match status" value="1"/>
</dbReference>
<dbReference type="InterPro" id="IPR031331">
    <property type="entry name" value="NEUT/ALK_ceramidase_C"/>
</dbReference>
<dbReference type="EMBL" id="QORE01001179">
    <property type="protein sequence ID" value="RCI71891.1"/>
    <property type="molecule type" value="Genomic_DNA"/>
</dbReference>
<keyword evidence="3" id="KW-0862">Zinc</keyword>
<dbReference type="GO" id="GO:0017040">
    <property type="term" value="F:N-acylsphingosine amidohydrolase activity"/>
    <property type="evidence" value="ECO:0007669"/>
    <property type="project" value="UniProtKB-UniRule"/>
</dbReference>
<evidence type="ECO:0000256" key="4">
    <source>
        <dbReference type="RuleBase" id="RU366019"/>
    </source>
</evidence>
<evidence type="ECO:0000313" key="8">
    <source>
        <dbReference type="Proteomes" id="UP000253594"/>
    </source>
</evidence>
<comment type="catalytic activity">
    <reaction evidence="4">
        <text>an N-acylsphing-4-enine + H2O = sphing-4-enine + a fatty acid</text>
        <dbReference type="Rhea" id="RHEA:20856"/>
        <dbReference type="ChEBI" id="CHEBI:15377"/>
        <dbReference type="ChEBI" id="CHEBI:28868"/>
        <dbReference type="ChEBI" id="CHEBI:52639"/>
        <dbReference type="ChEBI" id="CHEBI:57756"/>
        <dbReference type="EC" id="3.5.1.23"/>
    </reaction>
</comment>
<dbReference type="GO" id="GO:0046872">
    <property type="term" value="F:metal ion binding"/>
    <property type="evidence" value="ECO:0007669"/>
    <property type="project" value="UniProtKB-KW"/>
</dbReference>
<accession>A0A367M3W5</accession>
<dbReference type="EC" id="3.5.1.23" evidence="4"/>
<dbReference type="InterPro" id="IPR038445">
    <property type="entry name" value="NCDase_C_sf"/>
</dbReference>
<feature type="domain" description="Neutral/alkaline non-lysosomal ceramidase N-terminal" evidence="5">
    <location>
        <begin position="2"/>
        <end position="192"/>
    </location>
</feature>